<dbReference type="RefSeq" id="WP_046104611.1">
    <property type="nucleotide sequence ID" value="NZ_JZEY01000054.1"/>
</dbReference>
<protein>
    <submittedName>
        <fullName evidence="1">ATPase</fullName>
    </submittedName>
</protein>
<comment type="caution">
    <text evidence="1">The sequence shown here is derived from an EMBL/GenBank/DDBJ whole genome shotgun (WGS) entry which is preliminary data.</text>
</comment>
<dbReference type="AlphaFoldDB" id="A0A0F5FMW7"/>
<dbReference type="EMBL" id="JZEY01000054">
    <property type="protein sequence ID" value="KKB09920.1"/>
    <property type="molecule type" value="Genomic_DNA"/>
</dbReference>
<evidence type="ECO:0000313" key="1">
    <source>
        <dbReference type="EMBL" id="KKB09920.1"/>
    </source>
</evidence>
<proteinExistence type="predicted"/>
<dbReference type="STRING" id="429727.VE26_08880"/>
<dbReference type="Gene3D" id="3.40.50.300">
    <property type="entry name" value="P-loop containing nucleotide triphosphate hydrolases"/>
    <property type="match status" value="1"/>
</dbReference>
<dbReference type="OrthoDB" id="9777291at2"/>
<dbReference type="Proteomes" id="UP000033649">
    <property type="component" value="Unassembled WGS sequence"/>
</dbReference>
<reference evidence="1 2" key="1">
    <citation type="submission" date="2015-03" db="EMBL/GenBank/DDBJ databases">
        <authorList>
            <person name="Hassan Y."/>
            <person name="Lepp D."/>
            <person name="Li X.-Z."/>
            <person name="Zhou T."/>
        </authorList>
    </citation>
    <scope>NUCLEOTIDE SEQUENCE [LARGE SCALE GENOMIC DNA]</scope>
    <source>
        <strain evidence="1 2">IPL18</strain>
    </source>
</reference>
<dbReference type="InterPro" id="IPR027417">
    <property type="entry name" value="P-loop_NTPase"/>
</dbReference>
<keyword evidence="2" id="KW-1185">Reference proteome</keyword>
<dbReference type="SUPFAM" id="SSF52540">
    <property type="entry name" value="P-loop containing nucleoside triphosphate hydrolases"/>
    <property type="match status" value="1"/>
</dbReference>
<evidence type="ECO:0000313" key="2">
    <source>
        <dbReference type="Proteomes" id="UP000033649"/>
    </source>
</evidence>
<name>A0A0F5FMW7_9HYPH</name>
<sequence length="288" mass="32773">MLFSSVDEFVKAPRRAVTVFGMAGVGKTRLSNMLRENHWFHYSADYRIGTRYMGEFIVDNFKHEAMKVPFLAQLLRTDSIYISSNITFDNLDPLSTYLGTPGDPNRGGLPLAEYQRRQEQHRVAEIAALGDLPYFIDRAKTLYGYDDFIADTGGSLIEVIDPTDPQDAVVKTLTDHTALIYIRGTEDNAVDLVKRFRKSPKPMYYRPEFLVQKWAEYKLIHGIHDDDDVDPAGFGAWGFEALLRDRLPRYQALADNFGYVVEASDLAIVRDGDEFVDLVAAAIEKRMR</sequence>
<organism evidence="1 2">
    <name type="scientific">Devosia chinhatensis</name>
    <dbReference type="NCBI Taxonomy" id="429727"/>
    <lineage>
        <taxon>Bacteria</taxon>
        <taxon>Pseudomonadati</taxon>
        <taxon>Pseudomonadota</taxon>
        <taxon>Alphaproteobacteria</taxon>
        <taxon>Hyphomicrobiales</taxon>
        <taxon>Devosiaceae</taxon>
        <taxon>Devosia</taxon>
    </lineage>
</organism>
<gene>
    <name evidence="1" type="ORF">VE26_08880</name>
</gene>
<dbReference type="PATRIC" id="fig|429727.3.peg.1831"/>
<accession>A0A0F5FMW7</accession>